<dbReference type="RefSeq" id="WP_343749951.1">
    <property type="nucleotide sequence ID" value="NZ_BAAADN010000022.1"/>
</dbReference>
<proteinExistence type="predicted"/>
<gene>
    <name evidence="3" type="ORF">GCM10008985_13160</name>
</gene>
<dbReference type="InterPro" id="IPR011089">
    <property type="entry name" value="GmrSD_C"/>
</dbReference>
<dbReference type="Proteomes" id="UP001500962">
    <property type="component" value="Unassembled WGS sequence"/>
</dbReference>
<protein>
    <submittedName>
        <fullName evidence="3">DUF262 domain-containing protein</fullName>
    </submittedName>
</protein>
<sequence length="632" mass="71894">MMETLEEFVSKMDDRVFLPGLQREFVWTEDAIAHLFDSFIRGYPVGQVTLWDTDGVDDKFTAYRFIRRYVDEDGRIPPAVLDHEARRSNEQANTDNIICDYLVIDGQQRLNSAYVGLRGSLFSYTGGRGGDRSDERFWSEKVLCIDLLGNPEFSDASGLPLAGDYDFKFRTIDTFDPENEVGHEEMTDGTHRLWYPIRRFVNEDGEALPGPEVDDDVRDQVNALEISATSDQRDILKDVASRVAMRFQQKVLGYELPSTTVKYDPEEVHEIFTRINLSGERPKPYQYVQSLLATYSPYVEEDDSPFHPRLILTKEMERMATNHPVFEKKITRKLLTRCLVYVANSDLKRSTVEKYSEKDEVRTIHEQWAAPGEMGNAHGRFEQALRDTFSTVEGTGLTPRTIPSMDLIAILTKFYYVNPAAEVTEENKRAVFRFVAKTVFTNTFSRSRGRAMARAVNEVYPNGDGEVFFGDALLDAVDVRLTSKHVDDAVDRARYNTTAGEDDRFTHSGVAAVLALLDEAHSEHDIDNLAVDHIYPVAQREAIAAANDGEINLHRIGNLQLLNSSENASKGDNLPDDWLSGKSDGRREFIRDANLYPDGNVSIDKYNSFVERREKLMKDWLTERYAASSMNP</sequence>
<dbReference type="EMBL" id="BAAADN010000022">
    <property type="protein sequence ID" value="GAA0458325.1"/>
    <property type="molecule type" value="Genomic_DNA"/>
</dbReference>
<reference evidence="3" key="2">
    <citation type="submission" date="2023-12" db="EMBL/GenBank/DDBJ databases">
        <authorList>
            <person name="Sun Q."/>
            <person name="Inoue M."/>
        </authorList>
    </citation>
    <scope>NUCLEOTIDE SEQUENCE</scope>
    <source>
        <strain evidence="3">JCM 12289</strain>
    </source>
</reference>
<evidence type="ECO:0000259" key="2">
    <source>
        <dbReference type="Pfam" id="PF07510"/>
    </source>
</evidence>
<evidence type="ECO:0000313" key="4">
    <source>
        <dbReference type="Proteomes" id="UP001500962"/>
    </source>
</evidence>
<evidence type="ECO:0000259" key="1">
    <source>
        <dbReference type="Pfam" id="PF03235"/>
    </source>
</evidence>
<dbReference type="Pfam" id="PF03235">
    <property type="entry name" value="GmrSD_N"/>
    <property type="match status" value="1"/>
</dbReference>
<feature type="domain" description="GmrSD restriction endonucleases N-terminal" evidence="1">
    <location>
        <begin position="5"/>
        <end position="290"/>
    </location>
</feature>
<organism evidence="3 4">
    <name type="scientific">Halococcus dombrowskii</name>
    <dbReference type="NCBI Taxonomy" id="179637"/>
    <lineage>
        <taxon>Archaea</taxon>
        <taxon>Methanobacteriati</taxon>
        <taxon>Methanobacteriota</taxon>
        <taxon>Stenosarchaea group</taxon>
        <taxon>Halobacteria</taxon>
        <taxon>Halobacteriales</taxon>
        <taxon>Halococcaceae</taxon>
        <taxon>Halococcus</taxon>
    </lineage>
</organism>
<dbReference type="PANTHER" id="PTHR37292">
    <property type="entry name" value="VNG6097C"/>
    <property type="match status" value="1"/>
</dbReference>
<dbReference type="Pfam" id="PF07510">
    <property type="entry name" value="GmrSD_C"/>
    <property type="match status" value="1"/>
</dbReference>
<evidence type="ECO:0000313" key="3">
    <source>
        <dbReference type="EMBL" id="GAA0458325.1"/>
    </source>
</evidence>
<dbReference type="PANTHER" id="PTHR37292:SF2">
    <property type="entry name" value="DUF262 DOMAIN-CONTAINING PROTEIN"/>
    <property type="match status" value="1"/>
</dbReference>
<dbReference type="InterPro" id="IPR004919">
    <property type="entry name" value="GmrSD_N"/>
</dbReference>
<comment type="caution">
    <text evidence="3">The sequence shown here is derived from an EMBL/GenBank/DDBJ whole genome shotgun (WGS) entry which is preliminary data.</text>
</comment>
<name>A0AAV3SED3_HALDO</name>
<feature type="domain" description="GmrSD restriction endonucleases C-terminal" evidence="2">
    <location>
        <begin position="512"/>
        <end position="574"/>
    </location>
</feature>
<dbReference type="AlphaFoldDB" id="A0AAV3SED3"/>
<reference evidence="3" key="1">
    <citation type="journal article" date="2014" name="Int. J. Syst. Evol. Microbiol.">
        <title>Complete genome sequence of Corynebacterium casei LMG S-19264T (=DSM 44701T), isolated from a smear-ripened cheese.</title>
        <authorList>
            <consortium name="US DOE Joint Genome Institute (JGI-PGF)"/>
            <person name="Walter F."/>
            <person name="Albersmeier A."/>
            <person name="Kalinowski J."/>
            <person name="Ruckert C."/>
        </authorList>
    </citation>
    <scope>NUCLEOTIDE SEQUENCE</scope>
    <source>
        <strain evidence="3">JCM 12289</strain>
    </source>
</reference>
<accession>A0AAV3SED3</accession>